<evidence type="ECO:0000256" key="1">
    <source>
        <dbReference type="SAM" id="MobiDB-lite"/>
    </source>
</evidence>
<feature type="compositionally biased region" description="Acidic residues" evidence="1">
    <location>
        <begin position="225"/>
        <end position="235"/>
    </location>
</feature>
<proteinExistence type="predicted"/>
<organism evidence="2 3">
    <name type="scientific">Scophthalmus maximus</name>
    <name type="common">Turbot</name>
    <name type="synonym">Psetta maxima</name>
    <dbReference type="NCBI Taxonomy" id="52904"/>
    <lineage>
        <taxon>Eukaryota</taxon>
        <taxon>Metazoa</taxon>
        <taxon>Chordata</taxon>
        <taxon>Craniata</taxon>
        <taxon>Vertebrata</taxon>
        <taxon>Euteleostomi</taxon>
        <taxon>Actinopterygii</taxon>
        <taxon>Neopterygii</taxon>
        <taxon>Teleostei</taxon>
        <taxon>Neoteleostei</taxon>
        <taxon>Acanthomorphata</taxon>
        <taxon>Carangaria</taxon>
        <taxon>Pleuronectiformes</taxon>
        <taxon>Pleuronectoidei</taxon>
        <taxon>Scophthalmidae</taxon>
        <taxon>Scophthalmus</taxon>
    </lineage>
</organism>
<gene>
    <name evidence="2" type="ORF">F2P81_022561</name>
</gene>
<reference evidence="2 3" key="1">
    <citation type="submission" date="2019-06" db="EMBL/GenBank/DDBJ databases">
        <title>Draft genomes of female and male turbot (Scophthalmus maximus).</title>
        <authorList>
            <person name="Xu H."/>
            <person name="Xu X.-W."/>
            <person name="Shao C."/>
            <person name="Chen S."/>
        </authorList>
    </citation>
    <scope>NUCLEOTIDE SEQUENCE [LARGE SCALE GENOMIC DNA]</scope>
    <source>
        <strain evidence="2">Ysfricsl-2016a</strain>
        <tissue evidence="2">Blood</tissue>
    </source>
</reference>
<sequence length="274" mass="30640">MQKYFADLIFLRTNNRLAGCGRLTWEIDVYFFLIRYCLQRKRLRYETWTLSQFMPSIRAQIGQIGASRLDCLLPSEAYEILSLDLKRFPSRFSDISRSDSHRDCAQVSLHPPRRPRPLLSELLNFSSAPLAHWIADLGSALRGGTLPGGREGRVGGCVFRIGRTFPPARIRGGGGKTNEKKSPRCLWTTVTAPVGARGERRGSLESKGERERGTEQLSISRTRGEEEEEEEEEEVVGGKVYEEPPRLLTGAPAHGPTACGLRLDSSRLSHVGLT</sequence>
<dbReference type="Proteomes" id="UP000438429">
    <property type="component" value="Unassembled WGS sequence"/>
</dbReference>
<dbReference type="AlphaFoldDB" id="A0A6A4S203"/>
<name>A0A6A4S203_SCOMX</name>
<evidence type="ECO:0000313" key="2">
    <source>
        <dbReference type="EMBL" id="KAF0025680.1"/>
    </source>
</evidence>
<protein>
    <submittedName>
        <fullName evidence="2">Uncharacterized protein</fullName>
    </submittedName>
</protein>
<comment type="caution">
    <text evidence="2">The sequence shown here is derived from an EMBL/GenBank/DDBJ whole genome shotgun (WGS) entry which is preliminary data.</text>
</comment>
<accession>A0A6A4S203</accession>
<feature type="region of interest" description="Disordered" evidence="1">
    <location>
        <begin position="195"/>
        <end position="274"/>
    </location>
</feature>
<evidence type="ECO:0000313" key="3">
    <source>
        <dbReference type="Proteomes" id="UP000438429"/>
    </source>
</evidence>
<dbReference type="EMBL" id="VEVO01000020">
    <property type="protein sequence ID" value="KAF0025680.1"/>
    <property type="molecule type" value="Genomic_DNA"/>
</dbReference>
<feature type="compositionally biased region" description="Basic and acidic residues" evidence="1">
    <location>
        <begin position="197"/>
        <end position="214"/>
    </location>
</feature>